<reference evidence="2" key="1">
    <citation type="journal article" date="2013" name="Genome Biol.">
        <title>Reference genomes and transcriptomes of Nicotiana sylvestris and Nicotiana tomentosiformis.</title>
        <authorList>
            <person name="Sierro N."/>
            <person name="Battey J.N."/>
            <person name="Ouadi S."/>
            <person name="Bovet L."/>
            <person name="Goepfert S."/>
            <person name="Bakaher N."/>
            <person name="Peitsch M.C."/>
            <person name="Ivanov N.V."/>
        </authorList>
    </citation>
    <scope>NUCLEOTIDE SEQUENCE [LARGE SCALE GENOMIC DNA]</scope>
</reference>
<sequence>MRSVIGKSLMFKNDARPKASFIIWLHLQGRLATTDRLMRWGMPVDTTCSLCQAELETREHLFVECDFAKAIWRKLQKWLKWKQTIEEWNQHIDWAIKCAKGKSQQAQVFKLVYAECIYVIWMERNHRVFEKKSRSWETIVREIVYICYVRAGPRVKEFLQSFTF</sequence>
<dbReference type="PANTHER" id="PTHR33116:SF66">
    <property type="entry name" value="REVERSE TRANSCRIPTASE ZINC-BINDING DOMAIN-CONTAINING PROTEIN"/>
    <property type="match status" value="1"/>
</dbReference>
<reference evidence="3" key="2">
    <citation type="submission" date="2025-08" db="UniProtKB">
        <authorList>
            <consortium name="RefSeq"/>
        </authorList>
    </citation>
    <scope>IDENTIFICATION</scope>
    <source>
        <tissue evidence="3">Leaf</tissue>
    </source>
</reference>
<dbReference type="eggNOG" id="KOG1075">
    <property type="taxonomic scope" value="Eukaryota"/>
</dbReference>
<evidence type="ECO:0000259" key="1">
    <source>
        <dbReference type="Pfam" id="PF13966"/>
    </source>
</evidence>
<evidence type="ECO:0000313" key="2">
    <source>
        <dbReference type="Proteomes" id="UP000189701"/>
    </source>
</evidence>
<feature type="domain" description="Reverse transcriptase zinc-binding" evidence="1">
    <location>
        <begin position="7"/>
        <end position="72"/>
    </location>
</feature>
<proteinExistence type="predicted"/>
<dbReference type="RefSeq" id="XP_009774061.1">
    <property type="nucleotide sequence ID" value="XM_009775759.1"/>
</dbReference>
<accession>A0A1U7WA09</accession>
<dbReference type="Proteomes" id="UP000189701">
    <property type="component" value="Unplaced"/>
</dbReference>
<gene>
    <name evidence="3" type="primary">LOC104224175</name>
</gene>
<dbReference type="AlphaFoldDB" id="A0A1U7WA09"/>
<name>A0A1U7WA09_NICSY</name>
<dbReference type="Pfam" id="PF13966">
    <property type="entry name" value="zf-RVT"/>
    <property type="match status" value="1"/>
</dbReference>
<organism evidence="2 3">
    <name type="scientific">Nicotiana sylvestris</name>
    <name type="common">Wood tobacco</name>
    <name type="synonym">South American tobacco</name>
    <dbReference type="NCBI Taxonomy" id="4096"/>
    <lineage>
        <taxon>Eukaryota</taxon>
        <taxon>Viridiplantae</taxon>
        <taxon>Streptophyta</taxon>
        <taxon>Embryophyta</taxon>
        <taxon>Tracheophyta</taxon>
        <taxon>Spermatophyta</taxon>
        <taxon>Magnoliopsida</taxon>
        <taxon>eudicotyledons</taxon>
        <taxon>Gunneridae</taxon>
        <taxon>Pentapetalae</taxon>
        <taxon>asterids</taxon>
        <taxon>lamiids</taxon>
        <taxon>Solanales</taxon>
        <taxon>Solanaceae</taxon>
        <taxon>Nicotianoideae</taxon>
        <taxon>Nicotianeae</taxon>
        <taxon>Nicotiana</taxon>
    </lineage>
</organism>
<protein>
    <submittedName>
        <fullName evidence="3">Uncharacterized protein LOC104224175</fullName>
    </submittedName>
</protein>
<dbReference type="PANTHER" id="PTHR33116">
    <property type="entry name" value="REVERSE TRANSCRIPTASE ZINC-BINDING DOMAIN-CONTAINING PROTEIN-RELATED-RELATED"/>
    <property type="match status" value="1"/>
</dbReference>
<dbReference type="InterPro" id="IPR026960">
    <property type="entry name" value="RVT-Znf"/>
</dbReference>
<dbReference type="OrthoDB" id="1740305at2759"/>
<keyword evidence="2" id="KW-1185">Reference proteome</keyword>
<evidence type="ECO:0000313" key="3">
    <source>
        <dbReference type="RefSeq" id="XP_009774061.1"/>
    </source>
</evidence>